<evidence type="ECO:0000313" key="8">
    <source>
        <dbReference type="Proteomes" id="UP000038040"/>
    </source>
</evidence>
<dbReference type="InterPro" id="IPR006671">
    <property type="entry name" value="Cyclin_N"/>
</dbReference>
<reference evidence="10" key="1">
    <citation type="submission" date="2017-02" db="UniProtKB">
        <authorList>
            <consortium name="WormBaseParasite"/>
        </authorList>
    </citation>
    <scope>IDENTIFICATION</scope>
</reference>
<dbReference type="PIRSF" id="PIRSF001771">
    <property type="entry name" value="Cyclin_A_B_D_E"/>
    <property type="match status" value="1"/>
</dbReference>
<evidence type="ECO:0000259" key="5">
    <source>
        <dbReference type="SMART" id="SM00385"/>
    </source>
</evidence>
<dbReference type="InterPro" id="IPR036915">
    <property type="entry name" value="Cyclin-like_sf"/>
</dbReference>
<dbReference type="Pfam" id="PF02984">
    <property type="entry name" value="Cyclin_C"/>
    <property type="match status" value="1"/>
</dbReference>
<evidence type="ECO:0000256" key="2">
    <source>
        <dbReference type="ARBA" id="ARBA00023127"/>
    </source>
</evidence>
<dbReference type="EMBL" id="UYYG01000057">
    <property type="protein sequence ID" value="VDN52391.1"/>
    <property type="molecule type" value="Genomic_DNA"/>
</dbReference>
<dbReference type="SUPFAM" id="SSF47954">
    <property type="entry name" value="Cyclin-like"/>
    <property type="match status" value="2"/>
</dbReference>
<feature type="domain" description="Cyclin-like" evidence="5">
    <location>
        <begin position="67"/>
        <end position="152"/>
    </location>
</feature>
<reference evidence="7 9" key="2">
    <citation type="submission" date="2018-11" db="EMBL/GenBank/DDBJ databases">
        <authorList>
            <consortium name="Pathogen Informatics"/>
        </authorList>
    </citation>
    <scope>NUCLEOTIDE SEQUENCE [LARGE SCALE GENOMIC DNA]</scope>
</reference>
<evidence type="ECO:0000313" key="10">
    <source>
        <dbReference type="WBParaSite" id="DME_0000835801-mRNA-1"/>
    </source>
</evidence>
<evidence type="ECO:0000256" key="1">
    <source>
        <dbReference type="ARBA" id="ARBA00022618"/>
    </source>
</evidence>
<evidence type="ECO:0000256" key="4">
    <source>
        <dbReference type="RuleBase" id="RU000383"/>
    </source>
</evidence>
<accession>A0A0N4UKS8</accession>
<keyword evidence="1" id="KW-0132">Cell division</keyword>
<dbReference type="Pfam" id="PF00134">
    <property type="entry name" value="Cyclin_N"/>
    <property type="match status" value="1"/>
</dbReference>
<keyword evidence="3" id="KW-0131">Cell cycle</keyword>
<feature type="domain" description="Cyclin C-terminal" evidence="6">
    <location>
        <begin position="161"/>
        <end position="279"/>
    </location>
</feature>
<evidence type="ECO:0000259" key="6">
    <source>
        <dbReference type="SMART" id="SM01332"/>
    </source>
</evidence>
<dbReference type="InterPro" id="IPR004367">
    <property type="entry name" value="Cyclin_C-dom"/>
</dbReference>
<dbReference type="GO" id="GO:0044772">
    <property type="term" value="P:mitotic cell cycle phase transition"/>
    <property type="evidence" value="ECO:0007669"/>
    <property type="project" value="InterPro"/>
</dbReference>
<dbReference type="GO" id="GO:0016538">
    <property type="term" value="F:cyclin-dependent protein serine/threonine kinase regulator activity"/>
    <property type="evidence" value="ECO:0007669"/>
    <property type="project" value="InterPro"/>
</dbReference>
<evidence type="ECO:0000313" key="9">
    <source>
        <dbReference type="Proteomes" id="UP000274756"/>
    </source>
</evidence>
<dbReference type="PANTHER" id="PTHR10177">
    <property type="entry name" value="CYCLINS"/>
    <property type="match status" value="1"/>
</dbReference>
<dbReference type="CDD" id="cd20537">
    <property type="entry name" value="CYCLIN_CCNO-like_rpt2"/>
    <property type="match status" value="1"/>
</dbReference>
<dbReference type="InterPro" id="IPR013763">
    <property type="entry name" value="Cyclin-like_dom"/>
</dbReference>
<protein>
    <submittedName>
        <fullName evidence="10">Cyclin N-terminal domain-containing protein</fullName>
    </submittedName>
</protein>
<keyword evidence="2 4" id="KW-0195">Cyclin</keyword>
<dbReference type="InterPro" id="IPR039361">
    <property type="entry name" value="Cyclin"/>
</dbReference>
<dbReference type="GO" id="GO:0051301">
    <property type="term" value="P:cell division"/>
    <property type="evidence" value="ECO:0007669"/>
    <property type="project" value="UniProtKB-KW"/>
</dbReference>
<dbReference type="SMART" id="SM00385">
    <property type="entry name" value="CYCLIN"/>
    <property type="match status" value="2"/>
</dbReference>
<organism evidence="8 10">
    <name type="scientific">Dracunculus medinensis</name>
    <name type="common">Guinea worm</name>
    <dbReference type="NCBI Taxonomy" id="318479"/>
    <lineage>
        <taxon>Eukaryota</taxon>
        <taxon>Metazoa</taxon>
        <taxon>Ecdysozoa</taxon>
        <taxon>Nematoda</taxon>
        <taxon>Chromadorea</taxon>
        <taxon>Rhabditida</taxon>
        <taxon>Spirurina</taxon>
        <taxon>Dracunculoidea</taxon>
        <taxon>Dracunculidae</taxon>
        <taxon>Dracunculus</taxon>
    </lineage>
</organism>
<evidence type="ECO:0000313" key="7">
    <source>
        <dbReference type="EMBL" id="VDN52391.1"/>
    </source>
</evidence>
<name>A0A0N4UKS8_DRAME</name>
<dbReference type="STRING" id="318479.A0A0N4UKS8"/>
<dbReference type="AlphaFoldDB" id="A0A0N4UKS8"/>
<proteinExistence type="inferred from homology"/>
<keyword evidence="9" id="KW-1185">Reference proteome</keyword>
<dbReference type="Proteomes" id="UP000038040">
    <property type="component" value="Unplaced"/>
</dbReference>
<dbReference type="Proteomes" id="UP000274756">
    <property type="component" value="Unassembled WGS sequence"/>
</dbReference>
<dbReference type="WBParaSite" id="DME_0000835801-mRNA-1">
    <property type="protein sequence ID" value="DME_0000835801-mRNA-1"/>
    <property type="gene ID" value="DME_0000835801"/>
</dbReference>
<dbReference type="SMART" id="SM01332">
    <property type="entry name" value="Cyclin_C"/>
    <property type="match status" value="1"/>
</dbReference>
<comment type="similarity">
    <text evidence="4">Belongs to the cyclin family.</text>
</comment>
<evidence type="ECO:0000256" key="3">
    <source>
        <dbReference type="ARBA" id="ARBA00023306"/>
    </source>
</evidence>
<feature type="domain" description="Cyclin-like" evidence="5">
    <location>
        <begin position="165"/>
        <end position="248"/>
    </location>
</feature>
<dbReference type="OrthoDB" id="5590282at2759"/>
<sequence length="293" mass="34538">MMIFLDATNRQLNGTTEGDEFVDFHQQEYENDYFQYMLALENKYFQEEIEPEMRPNFDDRIRKLSVRWISRIANNKYFFSPETISTAVAIFDRVLKLQRIHEYCGIIYAAASLSLAVKLEEIALLGIEGLMELAIPPAGPNEIMQAEQHVILLTNGRLIIPTPFQFLIFFINKLQVVPRGFIYFTHYLLELSMNYFEYPEQKPSFLAAASIVLARLCIMPYDRPWPFLFETFGMSLSQIRKELIFLHSCFRKGRYDENYYIFTKYSSASFHYVSRTYRVPNIRNLLNPPLYPP</sequence>
<dbReference type="InterPro" id="IPR046965">
    <property type="entry name" value="Cyclin_A/B-like"/>
</dbReference>
<dbReference type="Gene3D" id="1.10.472.10">
    <property type="entry name" value="Cyclin-like"/>
    <property type="match status" value="2"/>
</dbReference>
<gene>
    <name evidence="7" type="ORF">DME_LOCUS2364</name>
</gene>